<dbReference type="EMBL" id="GBHO01043944">
    <property type="protein sequence ID" value="JAF99659.1"/>
    <property type="molecule type" value="Transcribed_RNA"/>
</dbReference>
<dbReference type="AlphaFoldDB" id="A0A0A9W487"/>
<protein>
    <submittedName>
        <fullName evidence="2">Chemotaxis response regulator protein-glutamate methylesterase 1</fullName>
    </submittedName>
</protein>
<feature type="non-terminal residue" evidence="2">
    <location>
        <position position="163"/>
    </location>
</feature>
<organism evidence="2">
    <name type="scientific">Lygus hesperus</name>
    <name type="common">Western plant bug</name>
    <dbReference type="NCBI Taxonomy" id="30085"/>
    <lineage>
        <taxon>Eukaryota</taxon>
        <taxon>Metazoa</taxon>
        <taxon>Ecdysozoa</taxon>
        <taxon>Arthropoda</taxon>
        <taxon>Hexapoda</taxon>
        <taxon>Insecta</taxon>
        <taxon>Pterygota</taxon>
        <taxon>Neoptera</taxon>
        <taxon>Paraneoptera</taxon>
        <taxon>Hemiptera</taxon>
        <taxon>Heteroptera</taxon>
        <taxon>Panheteroptera</taxon>
        <taxon>Cimicomorpha</taxon>
        <taxon>Miridae</taxon>
        <taxon>Mirini</taxon>
        <taxon>Lygus</taxon>
    </lineage>
</organism>
<name>A0A0A9W487_LYGHE</name>
<accession>A0A0A9W487</accession>
<feature type="transmembrane region" description="Helical" evidence="1">
    <location>
        <begin position="38"/>
        <end position="56"/>
    </location>
</feature>
<keyword evidence="1" id="KW-1133">Transmembrane helix</keyword>
<reference evidence="2" key="2">
    <citation type="submission" date="2014-07" db="EMBL/GenBank/DDBJ databases">
        <authorList>
            <person name="Hull J."/>
        </authorList>
    </citation>
    <scope>NUCLEOTIDE SEQUENCE</scope>
</reference>
<gene>
    <name evidence="2" type="primary">cheB1</name>
    <name evidence="2" type="ORF">CM83_99498</name>
</gene>
<proteinExistence type="predicted"/>
<keyword evidence="1" id="KW-0812">Transmembrane</keyword>
<reference evidence="2" key="1">
    <citation type="journal article" date="2014" name="PLoS ONE">
        <title>Transcriptome-Based Identification of ABC Transporters in the Western Tarnished Plant Bug Lygus hesperus.</title>
        <authorList>
            <person name="Hull J.J."/>
            <person name="Chaney K."/>
            <person name="Geib S.M."/>
            <person name="Fabrick J.A."/>
            <person name="Brent C.S."/>
            <person name="Walsh D."/>
            <person name="Lavine L.C."/>
        </authorList>
    </citation>
    <scope>NUCLEOTIDE SEQUENCE</scope>
</reference>
<evidence type="ECO:0000256" key="1">
    <source>
        <dbReference type="SAM" id="Phobius"/>
    </source>
</evidence>
<sequence>MKHSLTRCLLPRNEDALSNSKVKGDRGIFPFYLLKTRTALHVILAGCIYVPLLIYLSHKFFLNFDVVVVDYSRSIFLINTKGCRILDMDPFNMRLSGYFYGEDRFDCDPNPIPSLVRATSNHIYIDSAAASNYTDEPFDCCYRPFSRAEFLEDIEKLIRSTKL</sequence>
<evidence type="ECO:0000313" key="2">
    <source>
        <dbReference type="EMBL" id="JAF99659.1"/>
    </source>
</evidence>
<keyword evidence="1" id="KW-0472">Membrane</keyword>